<dbReference type="InterPro" id="IPR043502">
    <property type="entry name" value="DNA/RNA_pol_sf"/>
</dbReference>
<evidence type="ECO:0000313" key="2">
    <source>
        <dbReference type="EMBL" id="PKI54150.1"/>
    </source>
</evidence>
<dbReference type="Pfam" id="PF00078">
    <property type="entry name" value="RVT_1"/>
    <property type="match status" value="1"/>
</dbReference>
<comment type="caution">
    <text evidence="2">The sequence shown here is derived from an EMBL/GenBank/DDBJ whole genome shotgun (WGS) entry which is preliminary data.</text>
</comment>
<name>A0A2I0JDY2_PUNGR</name>
<dbReference type="InterPro" id="IPR000477">
    <property type="entry name" value="RT_dom"/>
</dbReference>
<feature type="domain" description="Reverse transcriptase" evidence="1">
    <location>
        <begin position="1"/>
        <end position="83"/>
    </location>
</feature>
<dbReference type="SUPFAM" id="SSF56672">
    <property type="entry name" value="DNA/RNA polymerases"/>
    <property type="match status" value="1"/>
</dbReference>
<dbReference type="AlphaFoldDB" id="A0A2I0JDY2"/>
<organism evidence="2 3">
    <name type="scientific">Punica granatum</name>
    <name type="common">Pomegranate</name>
    <dbReference type="NCBI Taxonomy" id="22663"/>
    <lineage>
        <taxon>Eukaryota</taxon>
        <taxon>Viridiplantae</taxon>
        <taxon>Streptophyta</taxon>
        <taxon>Embryophyta</taxon>
        <taxon>Tracheophyta</taxon>
        <taxon>Spermatophyta</taxon>
        <taxon>Magnoliopsida</taxon>
        <taxon>eudicotyledons</taxon>
        <taxon>Gunneridae</taxon>
        <taxon>Pentapetalae</taxon>
        <taxon>rosids</taxon>
        <taxon>malvids</taxon>
        <taxon>Myrtales</taxon>
        <taxon>Lythraceae</taxon>
        <taxon>Punica</taxon>
    </lineage>
</organism>
<dbReference type="EMBL" id="PGOL01001805">
    <property type="protein sequence ID" value="PKI54150.1"/>
    <property type="molecule type" value="Genomic_DNA"/>
</dbReference>
<dbReference type="PROSITE" id="PS50878">
    <property type="entry name" value="RT_POL"/>
    <property type="match status" value="1"/>
</dbReference>
<dbReference type="InterPro" id="IPR043128">
    <property type="entry name" value="Rev_trsase/Diguanyl_cyclase"/>
</dbReference>
<dbReference type="PANTHER" id="PTHR37984:SF5">
    <property type="entry name" value="PROTEIN NYNRIN-LIKE"/>
    <property type="match status" value="1"/>
</dbReference>
<protein>
    <recommendedName>
        <fullName evidence="1">Reverse transcriptase domain-containing protein</fullName>
    </recommendedName>
</protein>
<sequence>MPFRLSNAPNTFMRLMNHVMQEFIGHFVVVYFDDILVYNKTLEEHVEHLGRRVFEIMRREKLYGNMKKCRICQDKVVFLGFVISQQGVEVDEEKVKAIQEWSTSITVSKVRSFHGLASFYRRFVKNFGTILALLTEYMKKGIEFKWSE</sequence>
<dbReference type="InterPro" id="IPR050951">
    <property type="entry name" value="Retrovirus_Pol_polyprotein"/>
</dbReference>
<dbReference type="Proteomes" id="UP000233551">
    <property type="component" value="Unassembled WGS sequence"/>
</dbReference>
<evidence type="ECO:0000313" key="3">
    <source>
        <dbReference type="Proteomes" id="UP000233551"/>
    </source>
</evidence>
<dbReference type="Gene3D" id="3.30.70.270">
    <property type="match status" value="2"/>
</dbReference>
<dbReference type="CDD" id="cd01647">
    <property type="entry name" value="RT_LTR"/>
    <property type="match status" value="1"/>
</dbReference>
<keyword evidence="3" id="KW-1185">Reference proteome</keyword>
<dbReference type="STRING" id="22663.A0A2I0JDY2"/>
<dbReference type="FunFam" id="3.30.70.270:FF:000003">
    <property type="entry name" value="Transposon Ty3-G Gag-Pol polyprotein"/>
    <property type="match status" value="1"/>
</dbReference>
<reference evidence="2 3" key="1">
    <citation type="submission" date="2017-11" db="EMBL/GenBank/DDBJ databases">
        <title>De-novo sequencing of pomegranate (Punica granatum L.) genome.</title>
        <authorList>
            <person name="Akparov Z."/>
            <person name="Amiraslanov A."/>
            <person name="Hajiyeva S."/>
            <person name="Abbasov M."/>
            <person name="Kaur K."/>
            <person name="Hamwieh A."/>
            <person name="Solovyev V."/>
            <person name="Salamov A."/>
            <person name="Braich B."/>
            <person name="Kosarev P."/>
            <person name="Mahmoud A."/>
            <person name="Hajiyev E."/>
            <person name="Babayeva S."/>
            <person name="Izzatullayeva V."/>
            <person name="Mammadov A."/>
            <person name="Mammadov A."/>
            <person name="Sharifova S."/>
            <person name="Ojaghi J."/>
            <person name="Eynullazada K."/>
            <person name="Bayramov B."/>
            <person name="Abdulazimova A."/>
            <person name="Shahmuradov I."/>
        </authorList>
    </citation>
    <scope>NUCLEOTIDE SEQUENCE [LARGE SCALE GENOMIC DNA]</scope>
    <source>
        <strain evidence="3">cv. AG2017</strain>
        <tissue evidence="2">Leaf</tissue>
    </source>
</reference>
<proteinExistence type="predicted"/>
<dbReference type="PANTHER" id="PTHR37984">
    <property type="entry name" value="PROTEIN CBG26694"/>
    <property type="match status" value="1"/>
</dbReference>
<accession>A0A2I0JDY2</accession>
<gene>
    <name evidence="2" type="ORF">CRG98_025445</name>
</gene>
<evidence type="ECO:0000259" key="1">
    <source>
        <dbReference type="PROSITE" id="PS50878"/>
    </source>
</evidence>